<dbReference type="Proteomes" id="UP000305654">
    <property type="component" value="Unassembled WGS sequence"/>
</dbReference>
<feature type="domain" description="Histone deacetylase" evidence="5">
    <location>
        <begin position="24"/>
        <end position="326"/>
    </location>
</feature>
<keyword evidence="7" id="KW-1185">Reference proteome</keyword>
<dbReference type="OrthoDB" id="9808367at2"/>
<dbReference type="Gene3D" id="3.40.800.20">
    <property type="entry name" value="Histone deacetylase domain"/>
    <property type="match status" value="1"/>
</dbReference>
<comment type="caution">
    <text evidence="6">The sequence shown here is derived from an EMBL/GenBank/DDBJ whole genome shotgun (WGS) entry which is preliminary data.</text>
</comment>
<dbReference type="SUPFAM" id="SSF52768">
    <property type="entry name" value="Arginase/deacetylase"/>
    <property type="match status" value="1"/>
</dbReference>
<dbReference type="UniPathway" id="UPA00040"/>
<gene>
    <name evidence="6" type="ORF">FE263_19555</name>
</gene>
<evidence type="ECO:0000256" key="3">
    <source>
        <dbReference type="ARBA" id="ARBA00020218"/>
    </source>
</evidence>
<evidence type="ECO:0000256" key="4">
    <source>
        <dbReference type="ARBA" id="ARBA00022627"/>
    </source>
</evidence>
<dbReference type="InterPro" id="IPR003085">
    <property type="entry name" value="AcuC"/>
</dbReference>
<dbReference type="Pfam" id="PF00850">
    <property type="entry name" value="Hist_deacetyl"/>
    <property type="match status" value="1"/>
</dbReference>
<keyword evidence="4" id="KW-0006">Acetoin catabolism</keyword>
<evidence type="ECO:0000256" key="1">
    <source>
        <dbReference type="ARBA" id="ARBA00005101"/>
    </source>
</evidence>
<dbReference type="GO" id="GO:0045150">
    <property type="term" value="P:acetoin catabolic process"/>
    <property type="evidence" value="ECO:0007669"/>
    <property type="project" value="UniProtKB-UniPathway"/>
</dbReference>
<dbReference type="EMBL" id="VCDI01000010">
    <property type="protein sequence ID" value="TLU70791.1"/>
    <property type="molecule type" value="Genomic_DNA"/>
</dbReference>
<protein>
    <recommendedName>
        <fullName evidence="3">Acetoin utilization protein AcuC</fullName>
    </recommendedName>
</protein>
<reference evidence="6 7" key="1">
    <citation type="submission" date="2019-05" db="EMBL/GenBank/DDBJ databases">
        <authorList>
            <person name="Pankratov T."/>
            <person name="Grouzdev D."/>
        </authorList>
    </citation>
    <scope>NUCLEOTIDE SEQUENCE [LARGE SCALE GENOMIC DNA]</scope>
    <source>
        <strain evidence="6 7">KEBCLARHB70R</strain>
    </source>
</reference>
<comment type="pathway">
    <text evidence="1">Ketone degradation; acetoin degradation.</text>
</comment>
<dbReference type="RefSeq" id="WP_138327733.1">
    <property type="nucleotide sequence ID" value="NZ_VCDI01000010.1"/>
</dbReference>
<proteinExistence type="inferred from homology"/>
<organism evidence="6 7">
    <name type="scientific">Lichenicoccus roseus</name>
    <dbReference type="NCBI Taxonomy" id="2683649"/>
    <lineage>
        <taxon>Bacteria</taxon>
        <taxon>Pseudomonadati</taxon>
        <taxon>Pseudomonadota</taxon>
        <taxon>Alphaproteobacteria</taxon>
        <taxon>Acetobacterales</taxon>
        <taxon>Acetobacteraceae</taxon>
        <taxon>Lichenicoccus</taxon>
    </lineage>
</organism>
<sequence>MLHAVPPILIGSEIYRHSSFGPRHPLAVPRVSVALDLIRAMGWLDEAHYRTAPIAERGQVLRYHRADYVEALFQAERDQAVSPETQARYRIGVGDNPVYPEMYRRSMTGAGGLMLAARLTGTGETGVAHCLGGGTHHGRPDRASGFCYLNDVVLALMVWQELGLRRIAYVDIDAHHGDGVQDAFDDDDDVLTLSIHEAMRWPLRRIADGGELRGSGLAGDRAGGAARNFPVPAGLNDTEMRTLFDRAILPLVQAHRPQAIFLQCGADALEEDPLSRLALSNNAHVGIATRLLDLAEGLGIPLIVSGGGGYNPYSVGRCWACVWAALNRIDSHGMATPAAESVLGALHYPRAAGRNPPLHWLTTLRDAPREGPVREAVLDCAAQALEIQAAELMGLAVMTTGGR</sequence>
<dbReference type="CDD" id="cd09994">
    <property type="entry name" value="HDAC_AcuC_like"/>
    <property type="match status" value="1"/>
</dbReference>
<dbReference type="InterPro" id="IPR037138">
    <property type="entry name" value="His_deacetylse_dom_sf"/>
</dbReference>
<dbReference type="PANTHER" id="PTHR10625:SF10">
    <property type="entry name" value="HISTONE DEACETYLASE HDAC1"/>
    <property type="match status" value="1"/>
</dbReference>
<evidence type="ECO:0000313" key="6">
    <source>
        <dbReference type="EMBL" id="TLU70791.1"/>
    </source>
</evidence>
<dbReference type="GO" id="GO:0040029">
    <property type="term" value="P:epigenetic regulation of gene expression"/>
    <property type="evidence" value="ECO:0007669"/>
    <property type="project" value="TreeGrafter"/>
</dbReference>
<evidence type="ECO:0000256" key="2">
    <source>
        <dbReference type="ARBA" id="ARBA00005947"/>
    </source>
</evidence>
<comment type="similarity">
    <text evidence="2">Belongs to the histone deacetylase family.</text>
</comment>
<dbReference type="InterPro" id="IPR000286">
    <property type="entry name" value="HDACs"/>
</dbReference>
<dbReference type="GO" id="GO:0004407">
    <property type="term" value="F:histone deacetylase activity"/>
    <property type="evidence" value="ECO:0007669"/>
    <property type="project" value="TreeGrafter"/>
</dbReference>
<dbReference type="InterPro" id="IPR023696">
    <property type="entry name" value="Ureohydrolase_dom_sf"/>
</dbReference>
<evidence type="ECO:0000313" key="7">
    <source>
        <dbReference type="Proteomes" id="UP000305654"/>
    </source>
</evidence>
<dbReference type="PRINTS" id="PR01270">
    <property type="entry name" value="HDASUPER"/>
</dbReference>
<dbReference type="AlphaFoldDB" id="A0A5R9J5A4"/>
<name>A0A5R9J5A4_9PROT</name>
<dbReference type="InterPro" id="IPR023801">
    <property type="entry name" value="His_deacetylse_dom"/>
</dbReference>
<accession>A0A5R9J5A4</accession>
<evidence type="ECO:0000259" key="5">
    <source>
        <dbReference type="Pfam" id="PF00850"/>
    </source>
</evidence>
<dbReference type="PANTHER" id="PTHR10625">
    <property type="entry name" value="HISTONE DEACETYLASE HDAC1-RELATED"/>
    <property type="match status" value="1"/>
</dbReference>